<organism evidence="1 2">
    <name type="scientific">Mesorhizobium delmotii</name>
    <dbReference type="NCBI Taxonomy" id="1631247"/>
    <lineage>
        <taxon>Bacteria</taxon>
        <taxon>Pseudomonadati</taxon>
        <taxon>Pseudomonadota</taxon>
        <taxon>Alphaproteobacteria</taxon>
        <taxon>Hyphomicrobiales</taxon>
        <taxon>Phyllobacteriaceae</taxon>
        <taxon>Mesorhizobium</taxon>
    </lineage>
</organism>
<dbReference type="SUPFAM" id="SSF51735">
    <property type="entry name" value="NAD(P)-binding Rossmann-fold domains"/>
    <property type="match status" value="1"/>
</dbReference>
<gene>
    <name evidence="1" type="ORF">BQ8482_960005</name>
</gene>
<keyword evidence="2" id="KW-1185">Reference proteome</keyword>
<dbReference type="Gene3D" id="3.40.50.720">
    <property type="entry name" value="NAD(P)-binding Rossmann-like Domain"/>
    <property type="match status" value="1"/>
</dbReference>
<sequence length="59" mass="6024">MAALASAKGVLAVVGTQARVAPELEHLRQLIADGFVGEVLSTTLVARAAAGAAPSRKRR</sequence>
<dbReference type="Proteomes" id="UP000245698">
    <property type="component" value="Unassembled WGS sequence"/>
</dbReference>
<dbReference type="EMBL" id="FUIG01000110">
    <property type="protein sequence ID" value="SJM36038.1"/>
    <property type="molecule type" value="Genomic_DNA"/>
</dbReference>
<reference evidence="2" key="1">
    <citation type="submission" date="2016-12" db="EMBL/GenBank/DDBJ databases">
        <authorList>
            <person name="Brunel B."/>
        </authorList>
    </citation>
    <scope>NUCLEOTIDE SEQUENCE [LARGE SCALE GENOMIC DNA]</scope>
</reference>
<protein>
    <submittedName>
        <fullName evidence="1">Uncharacterized protein</fullName>
    </submittedName>
</protein>
<evidence type="ECO:0000313" key="2">
    <source>
        <dbReference type="Proteomes" id="UP000245698"/>
    </source>
</evidence>
<name>A0A2P9AY04_9HYPH</name>
<accession>A0A2P9AY04</accession>
<dbReference type="InterPro" id="IPR036291">
    <property type="entry name" value="NAD(P)-bd_dom_sf"/>
</dbReference>
<proteinExistence type="predicted"/>
<evidence type="ECO:0000313" key="1">
    <source>
        <dbReference type="EMBL" id="SJM36038.1"/>
    </source>
</evidence>
<dbReference type="AlphaFoldDB" id="A0A2P9AY04"/>